<evidence type="ECO:0000259" key="4">
    <source>
        <dbReference type="PROSITE" id="PS51388"/>
    </source>
</evidence>
<dbReference type="PANTHER" id="PTHR11566">
    <property type="entry name" value="DYNAMIN"/>
    <property type="match status" value="1"/>
</dbReference>
<dbReference type="RefSeq" id="XP_033385547.1">
    <property type="nucleotide sequence ID" value="XM_033530360.1"/>
</dbReference>
<dbReference type="GO" id="GO:0006897">
    <property type="term" value="P:endocytosis"/>
    <property type="evidence" value="ECO:0007669"/>
    <property type="project" value="TreeGrafter"/>
</dbReference>
<dbReference type="OrthoDB" id="415706at2759"/>
<dbReference type="GO" id="GO:0005739">
    <property type="term" value="C:mitochondrion"/>
    <property type="evidence" value="ECO:0007669"/>
    <property type="project" value="TreeGrafter"/>
</dbReference>
<dbReference type="InterPro" id="IPR000375">
    <property type="entry name" value="Dynamin_stalk"/>
</dbReference>
<evidence type="ECO:0000256" key="2">
    <source>
        <dbReference type="ARBA" id="ARBA00023134"/>
    </source>
</evidence>
<proteinExistence type="predicted"/>
<keyword evidence="1" id="KW-0547">Nucleotide-binding</keyword>
<reference evidence="6" key="1">
    <citation type="journal article" date="2020" name="Stud. Mycol.">
        <title>101 Dothideomycetes genomes: a test case for predicting lifestyles and emergence of pathogens.</title>
        <authorList>
            <person name="Haridas S."/>
            <person name="Albert R."/>
            <person name="Binder M."/>
            <person name="Bloem J."/>
            <person name="Labutti K."/>
            <person name="Salamov A."/>
            <person name="Andreopoulos B."/>
            <person name="Baker S."/>
            <person name="Barry K."/>
            <person name="Bills G."/>
            <person name="Bluhm B."/>
            <person name="Cannon C."/>
            <person name="Castanera R."/>
            <person name="Culley D."/>
            <person name="Daum C."/>
            <person name="Ezra D."/>
            <person name="Gonzalez J."/>
            <person name="Henrissat B."/>
            <person name="Kuo A."/>
            <person name="Liang C."/>
            <person name="Lipzen A."/>
            <person name="Lutzoni F."/>
            <person name="Magnuson J."/>
            <person name="Mondo S."/>
            <person name="Nolan M."/>
            <person name="Ohm R."/>
            <person name="Pangilinan J."/>
            <person name="Park H.-J."/>
            <person name="Ramirez L."/>
            <person name="Alfaro M."/>
            <person name="Sun H."/>
            <person name="Tritt A."/>
            <person name="Yoshinaga Y."/>
            <person name="Zwiers L.-H."/>
            <person name="Turgeon B."/>
            <person name="Goodwin S."/>
            <person name="Spatafora J."/>
            <person name="Crous P."/>
            <person name="Grigoriev I."/>
        </authorList>
    </citation>
    <scope>NUCLEOTIDE SEQUENCE</scope>
    <source>
        <strain evidence="6">CBS 175.79</strain>
    </source>
</reference>
<dbReference type="GO" id="GO:0005874">
    <property type="term" value="C:microtubule"/>
    <property type="evidence" value="ECO:0007669"/>
    <property type="project" value="TreeGrafter"/>
</dbReference>
<dbReference type="GO" id="GO:0005525">
    <property type="term" value="F:GTP binding"/>
    <property type="evidence" value="ECO:0007669"/>
    <property type="project" value="InterPro"/>
</dbReference>
<gene>
    <name evidence="6" type="ORF">BU24DRAFT_440258</name>
</gene>
<dbReference type="CDD" id="cd08771">
    <property type="entry name" value="DLP_1"/>
    <property type="match status" value="1"/>
</dbReference>
<dbReference type="Gene3D" id="3.40.50.300">
    <property type="entry name" value="P-loop containing nucleotide triphosphate hydrolases"/>
    <property type="match status" value="1"/>
</dbReference>
<sequence>MTDLTTQSLQNLQSDGERKVMDIVDKLRRQGLNSILELPQLVVCGDQSSGKSSVLEAITEIPFPRKENLCTRFATEIVLRRQSTDRVSITISPGDFRNEEERTKLMEFTKTIESLHMIPKIIEEATLAMGLGPVGTSKSRAFSSDVLCVEICGPNRPQLTLVDLPGLIHATNKAQTAKDKDVIQKMVQKYMSNPRTIILAVVSAKNDFANQVILDHCQKIDKNGRRTLGIITKPDYLRQGSENEKSWIDLALNKDIYLERGWHILRNRADNEMDFTFEQRHEKEEAFFNTGRFVGLPRNTVGIDSLRTRLSNLLLSDLIKELPALKEEMDKKMQETKKQLESLGEKRDTMTEQRVLLTKISTNITAILTAAVNGHYSNEFFDAVDTKSKIDADANVRRLRAVIQHHNSRFSEIMRIRGHRYEIQPVGGLEQPEKKRNLPVHDDINEDAAKLPNPKSLSHEHAIAWVRSVMVRSRGHELPGTFNPDKEIANFHIEDIVRVCRTFMRQVLQYAAPEFKERLAVVAVDDILEKALLRARKELVRLINDKARHPMTYNPHFVTTIQQNRHDNYKNLVSRAQVDTTKTYTLGQYNEQRQLVDPIEFSKQMDTFIEQDMDKFAAEEALNNQEAYYKDELKYFVHAVTKQVIERHLINPLPESILSPLVVAKMTDNEVSYIAAESKESIAQRTHLEEKKRMLENGLGHFYEVMGGFKR</sequence>
<dbReference type="InterPro" id="IPR001401">
    <property type="entry name" value="Dynamin_GTPase"/>
</dbReference>
<protein>
    <submittedName>
        <fullName evidence="6">Dynamin family protein-like protein</fullName>
    </submittedName>
</protein>
<dbReference type="GO" id="GO:0008017">
    <property type="term" value="F:microtubule binding"/>
    <property type="evidence" value="ECO:0007669"/>
    <property type="project" value="TreeGrafter"/>
</dbReference>
<accession>A0A6A5XV66</accession>
<evidence type="ECO:0000256" key="1">
    <source>
        <dbReference type="ARBA" id="ARBA00022741"/>
    </source>
</evidence>
<dbReference type="PRINTS" id="PR00195">
    <property type="entry name" value="DYNAMIN"/>
</dbReference>
<dbReference type="FunFam" id="3.40.50.300:FF:001425">
    <property type="entry name" value="Dynamin GTPase, putative"/>
    <property type="match status" value="1"/>
</dbReference>
<feature type="domain" description="GED" evidence="4">
    <location>
        <begin position="618"/>
        <end position="710"/>
    </location>
</feature>
<evidence type="ECO:0000313" key="6">
    <source>
        <dbReference type="EMBL" id="KAF2017208.1"/>
    </source>
</evidence>
<dbReference type="GO" id="GO:0003924">
    <property type="term" value="F:GTPase activity"/>
    <property type="evidence" value="ECO:0007669"/>
    <property type="project" value="InterPro"/>
</dbReference>
<organism evidence="6 7">
    <name type="scientific">Aaosphaeria arxii CBS 175.79</name>
    <dbReference type="NCBI Taxonomy" id="1450172"/>
    <lineage>
        <taxon>Eukaryota</taxon>
        <taxon>Fungi</taxon>
        <taxon>Dikarya</taxon>
        <taxon>Ascomycota</taxon>
        <taxon>Pezizomycotina</taxon>
        <taxon>Dothideomycetes</taxon>
        <taxon>Pleosporomycetidae</taxon>
        <taxon>Pleosporales</taxon>
        <taxon>Pleosporales incertae sedis</taxon>
        <taxon>Aaosphaeria</taxon>
    </lineage>
</organism>
<keyword evidence="7" id="KW-1185">Reference proteome</keyword>
<name>A0A6A5XV66_9PLEO</name>
<dbReference type="PROSITE" id="PS51718">
    <property type="entry name" value="G_DYNAMIN_2"/>
    <property type="match status" value="1"/>
</dbReference>
<dbReference type="Proteomes" id="UP000799778">
    <property type="component" value="Unassembled WGS sequence"/>
</dbReference>
<dbReference type="EMBL" id="ML978068">
    <property type="protein sequence ID" value="KAF2017208.1"/>
    <property type="molecule type" value="Genomic_DNA"/>
</dbReference>
<evidence type="ECO:0000259" key="5">
    <source>
        <dbReference type="PROSITE" id="PS51718"/>
    </source>
</evidence>
<feature type="coiled-coil region" evidence="3">
    <location>
        <begin position="315"/>
        <end position="353"/>
    </location>
</feature>
<feature type="domain" description="Dynamin-type G" evidence="5">
    <location>
        <begin position="35"/>
        <end position="323"/>
    </location>
</feature>
<dbReference type="PROSITE" id="PS51388">
    <property type="entry name" value="GED"/>
    <property type="match status" value="1"/>
</dbReference>
<dbReference type="GO" id="GO:0048312">
    <property type="term" value="P:intracellular distribution of mitochondria"/>
    <property type="evidence" value="ECO:0007669"/>
    <property type="project" value="TreeGrafter"/>
</dbReference>
<dbReference type="InterPro" id="IPR027417">
    <property type="entry name" value="P-loop_NTPase"/>
</dbReference>
<keyword evidence="2" id="KW-0342">GTP-binding</keyword>
<dbReference type="AlphaFoldDB" id="A0A6A5XV66"/>
<dbReference type="GO" id="GO:0016559">
    <property type="term" value="P:peroxisome fission"/>
    <property type="evidence" value="ECO:0007669"/>
    <property type="project" value="TreeGrafter"/>
</dbReference>
<dbReference type="Pfam" id="PF00350">
    <property type="entry name" value="Dynamin_N"/>
    <property type="match status" value="1"/>
</dbReference>
<dbReference type="SMART" id="SM00053">
    <property type="entry name" value="DYNc"/>
    <property type="match status" value="1"/>
</dbReference>
<dbReference type="GeneID" id="54287757"/>
<keyword evidence="3" id="KW-0175">Coiled coil</keyword>
<evidence type="ECO:0000256" key="3">
    <source>
        <dbReference type="SAM" id="Coils"/>
    </source>
</evidence>
<dbReference type="InterPro" id="IPR022812">
    <property type="entry name" value="Dynamin"/>
</dbReference>
<dbReference type="GO" id="GO:0016020">
    <property type="term" value="C:membrane"/>
    <property type="evidence" value="ECO:0007669"/>
    <property type="project" value="TreeGrafter"/>
</dbReference>
<dbReference type="PANTHER" id="PTHR11566:SF66">
    <property type="entry name" value="INTERFERON-INDUCED GTP-BINDING PROTEIN MX"/>
    <property type="match status" value="1"/>
</dbReference>
<dbReference type="InterPro" id="IPR030381">
    <property type="entry name" value="G_DYNAMIN_dom"/>
</dbReference>
<dbReference type="SUPFAM" id="SSF52540">
    <property type="entry name" value="P-loop containing nucleoside triphosphate hydrolases"/>
    <property type="match status" value="1"/>
</dbReference>
<dbReference type="Pfam" id="PF01031">
    <property type="entry name" value="Dynamin_M"/>
    <property type="match status" value="1"/>
</dbReference>
<dbReference type="InterPro" id="IPR020850">
    <property type="entry name" value="GED_dom"/>
</dbReference>
<evidence type="ECO:0000313" key="7">
    <source>
        <dbReference type="Proteomes" id="UP000799778"/>
    </source>
</evidence>
<dbReference type="InterPro" id="IPR045063">
    <property type="entry name" value="Dynamin_N"/>
</dbReference>
<dbReference type="GO" id="GO:0000266">
    <property type="term" value="P:mitochondrial fission"/>
    <property type="evidence" value="ECO:0007669"/>
    <property type="project" value="TreeGrafter"/>
</dbReference>